<evidence type="ECO:0000313" key="1">
    <source>
        <dbReference type="EMBL" id="ALK83553.1"/>
    </source>
</evidence>
<dbReference type="Pfam" id="PF12784">
    <property type="entry name" value="PDDEXK_2"/>
    <property type="match status" value="1"/>
</dbReference>
<name>A0A0P0M1E4_PHOVU</name>
<gene>
    <name evidence="1" type="ORF">BvMPK_0936</name>
</gene>
<dbReference type="PATRIC" id="fig|821.40.peg.1104"/>
<reference evidence="1 2" key="2">
    <citation type="journal article" date="2016" name="Genome Biol. Evol.">
        <title>Extensive mobilome-driven genome diversification in mouse gut-associated Bacteroides vulgatus mpk.</title>
        <authorList>
            <person name="Lange A."/>
            <person name="Beier S."/>
            <person name="Steimle A."/>
            <person name="Autenrieth I.B."/>
            <person name="Huson D.H."/>
            <person name="Frick J.S."/>
        </authorList>
    </citation>
    <scope>NUCLEOTIDE SEQUENCE [LARGE SCALE GENOMIC DNA]</scope>
    <source>
        <strain evidence="2">mpk</strain>
    </source>
</reference>
<proteinExistence type="predicted"/>
<dbReference type="EMBL" id="CP013020">
    <property type="protein sequence ID" value="ALK83553.1"/>
    <property type="molecule type" value="Genomic_DNA"/>
</dbReference>
<protein>
    <recommendedName>
        <fullName evidence="3">Rpn family recombination-promoting nuclease/putative transposase</fullName>
    </recommendedName>
</protein>
<organism evidence="1 2">
    <name type="scientific">Phocaeicola vulgatus</name>
    <name type="common">Bacteroides vulgatus</name>
    <dbReference type="NCBI Taxonomy" id="821"/>
    <lineage>
        <taxon>Bacteria</taxon>
        <taxon>Pseudomonadati</taxon>
        <taxon>Bacteroidota</taxon>
        <taxon>Bacteroidia</taxon>
        <taxon>Bacteroidales</taxon>
        <taxon>Bacteroidaceae</taxon>
        <taxon>Phocaeicola</taxon>
    </lineage>
</organism>
<dbReference type="PANTHER" id="PTHR41317:SF1">
    <property type="entry name" value="PD-(D_E)XK NUCLEASE FAMILY TRANSPOSASE"/>
    <property type="match status" value="1"/>
</dbReference>
<evidence type="ECO:0000313" key="2">
    <source>
        <dbReference type="Proteomes" id="UP000061587"/>
    </source>
</evidence>
<dbReference type="InterPro" id="IPR010106">
    <property type="entry name" value="RpnA"/>
</dbReference>
<evidence type="ECO:0008006" key="3">
    <source>
        <dbReference type="Google" id="ProtNLM"/>
    </source>
</evidence>
<dbReference type="PANTHER" id="PTHR41317">
    <property type="entry name" value="PD-(D_E)XK NUCLEASE FAMILY TRANSPOSASE"/>
    <property type="match status" value="1"/>
</dbReference>
<sequence>MLWCRLNCLYKHTSTCANHHHTRHTFAEVTSSPQKTPLNFHSIHNNCIFVPINPLKDFAMGTGGIQDKYVNPYTDFGFKLLLGTVMNKELLLSFLNALLFGEETVKDVTYLNVEHLGTQEYDRRAIFDVYCENEKGEKFLVEMQRGEQQFFKDRSLYYSSFPIREQGKRGPWDYELKAVYVVGILNFSFDETDNEHFHHEVKLVDLHTHKVFYDKLAFIYLEMPKFSKPEEELETMFDKWLFVLRNLSSLLERPRALQERVFNRLFEAAEIAKFSRKELSEYWESLKNFRDWYSVMKTQLKKGREEGRKAGLEKGRREMQWMNACKMKEDGMSIEMTARYSGLSEDELRELFL</sequence>
<dbReference type="AlphaFoldDB" id="A0A0P0M1E4"/>
<dbReference type="NCBIfam" id="TIGR01784">
    <property type="entry name" value="T_den_put_tspse"/>
    <property type="match status" value="1"/>
</dbReference>
<accession>A0A0P0M1E4</accession>
<reference evidence="2" key="1">
    <citation type="submission" date="2015-10" db="EMBL/GenBank/DDBJ databases">
        <title>Extensive mobilome-driven genome diversification in gut-associated Bacteroides vulgatus mpk.</title>
        <authorList>
            <person name="Beier S."/>
            <person name="Lange A."/>
            <person name="Huson D.H."/>
            <person name="Frick J.-S."/>
            <person name="Autenrieth I.B."/>
        </authorList>
    </citation>
    <scope>NUCLEOTIDE SEQUENCE [LARGE SCALE GENOMIC DNA]</scope>
    <source>
        <strain evidence="2">mpk</strain>
    </source>
</reference>
<dbReference type="Proteomes" id="UP000061587">
    <property type="component" value="Chromosome"/>
</dbReference>